<organism evidence="1 2">
    <name type="scientific">Microbacterium faecale</name>
    <dbReference type="NCBI Taxonomy" id="1804630"/>
    <lineage>
        <taxon>Bacteria</taxon>
        <taxon>Bacillati</taxon>
        <taxon>Actinomycetota</taxon>
        <taxon>Actinomycetes</taxon>
        <taxon>Micrococcales</taxon>
        <taxon>Microbacteriaceae</taxon>
        <taxon>Microbacterium</taxon>
    </lineage>
</organism>
<reference evidence="1" key="2">
    <citation type="submission" date="2020-09" db="EMBL/GenBank/DDBJ databases">
        <authorList>
            <person name="Sun Q."/>
            <person name="Zhou Y."/>
        </authorList>
    </citation>
    <scope>NUCLEOTIDE SEQUENCE</scope>
    <source>
        <strain evidence="1">CGMCC 1.15152</strain>
    </source>
</reference>
<dbReference type="Proteomes" id="UP000633205">
    <property type="component" value="Unassembled WGS sequence"/>
</dbReference>
<name>A0A916YF76_9MICO</name>
<evidence type="ECO:0000313" key="2">
    <source>
        <dbReference type="Proteomes" id="UP000633205"/>
    </source>
</evidence>
<evidence type="ECO:0000313" key="1">
    <source>
        <dbReference type="EMBL" id="GGD42910.1"/>
    </source>
</evidence>
<accession>A0A916YF76</accession>
<sequence>MKPDMVRHDDRPVFGEPSTDLFLYAGWCVDPPRRLPFVRRSAKRQRMVERCREFAAAAEGREGVVTATAYETELIPPLPDIPRYDVLMLIRTRTLDALHRAEASVRGLAPDFVMPARNSRRIGDTDRTRRASFLFNHFAAQRPAVAIEAFDQVAGWFPDKLGVDNTTLLQPVDEAAVPYAFVNYVRVPGSARGFMLDMLTRPSFHTHVRRILRTYDMSALPLLAKPAITAPPGRSPAAHDSRSAWE</sequence>
<protein>
    <submittedName>
        <fullName evidence="1">Uncharacterized protein</fullName>
    </submittedName>
</protein>
<keyword evidence="2" id="KW-1185">Reference proteome</keyword>
<gene>
    <name evidence="1" type="ORF">GCM10010915_25010</name>
</gene>
<dbReference type="EMBL" id="BMHO01000001">
    <property type="protein sequence ID" value="GGD42910.1"/>
    <property type="molecule type" value="Genomic_DNA"/>
</dbReference>
<dbReference type="AlphaFoldDB" id="A0A916YF76"/>
<reference evidence="1" key="1">
    <citation type="journal article" date="2014" name="Int. J. Syst. Evol. Microbiol.">
        <title>Complete genome sequence of Corynebacterium casei LMG S-19264T (=DSM 44701T), isolated from a smear-ripened cheese.</title>
        <authorList>
            <consortium name="US DOE Joint Genome Institute (JGI-PGF)"/>
            <person name="Walter F."/>
            <person name="Albersmeier A."/>
            <person name="Kalinowski J."/>
            <person name="Ruckert C."/>
        </authorList>
    </citation>
    <scope>NUCLEOTIDE SEQUENCE</scope>
    <source>
        <strain evidence="1">CGMCC 1.15152</strain>
    </source>
</reference>
<comment type="caution">
    <text evidence="1">The sequence shown here is derived from an EMBL/GenBank/DDBJ whole genome shotgun (WGS) entry which is preliminary data.</text>
</comment>
<proteinExistence type="predicted"/>